<dbReference type="SUPFAM" id="SSF46689">
    <property type="entry name" value="Homeodomain-like"/>
    <property type="match status" value="1"/>
</dbReference>
<evidence type="ECO:0000256" key="3">
    <source>
        <dbReference type="ARBA" id="ARBA00023163"/>
    </source>
</evidence>
<dbReference type="SMART" id="SM00342">
    <property type="entry name" value="HTH_ARAC"/>
    <property type="match status" value="1"/>
</dbReference>
<evidence type="ECO:0000256" key="2">
    <source>
        <dbReference type="ARBA" id="ARBA00023125"/>
    </source>
</evidence>
<feature type="domain" description="HTH araC/xylS-type" evidence="4">
    <location>
        <begin position="214"/>
        <end position="314"/>
    </location>
</feature>
<dbReference type="PANTHER" id="PTHR46796:SF6">
    <property type="entry name" value="ARAC SUBFAMILY"/>
    <property type="match status" value="1"/>
</dbReference>
<comment type="caution">
    <text evidence="5">The sequence shown here is derived from an EMBL/GenBank/DDBJ whole genome shotgun (WGS) entry which is preliminary data.</text>
</comment>
<dbReference type="InterPro" id="IPR035418">
    <property type="entry name" value="AraC-bd_2"/>
</dbReference>
<name>A0ABX5KSL4_9BURK</name>
<accession>A0ABX5KSL4</accession>
<dbReference type="PANTHER" id="PTHR46796">
    <property type="entry name" value="HTH-TYPE TRANSCRIPTIONAL ACTIVATOR RHAS-RELATED"/>
    <property type="match status" value="1"/>
</dbReference>
<dbReference type="InterPro" id="IPR050204">
    <property type="entry name" value="AraC_XylS_family_regulators"/>
</dbReference>
<keyword evidence="1" id="KW-0805">Transcription regulation</keyword>
<sequence length="343" mass="37881">MASEEVFLSTEQIEPALRDQYWRDVTQPIADTTAVARRGGARLAGTLVSRMFGEMLLLRASFNAQEYRRDRRMIEQSSLDQYIVQFVQAGSLVGNFAGIDAQAHAGDIVVVDLGQSLSSRVDEGASFAVVVPRAELERATGGRNLHGEVLSANKGITHLLADYLVGMHRVAAHVSAPQAIVVQDALVMLLAAGLLGAPHAGGERISTQSDALRRRVVQYITHHLTDHDLGPESLIAHFRISRAHLYRVFEANGGVARFIRDHRLDLAYRALVDPRSSGQSIKEIALRHGFSSKDRFMHAVRQRFGVTVREIRMGDSKRKTIAHDLSCLHGHFARYAVPRKLSA</sequence>
<keyword evidence="2" id="KW-0238">DNA-binding</keyword>
<proteinExistence type="predicted"/>
<dbReference type="PROSITE" id="PS01124">
    <property type="entry name" value="HTH_ARAC_FAMILY_2"/>
    <property type="match status" value="1"/>
</dbReference>
<evidence type="ECO:0000256" key="1">
    <source>
        <dbReference type="ARBA" id="ARBA00023015"/>
    </source>
</evidence>
<reference evidence="5 6" key="1">
    <citation type="submission" date="2018-05" db="EMBL/GenBank/DDBJ databases">
        <title>Genomic Encyclopedia of Type Strains, Phase IV (KMG-V): Genome sequencing to study the core and pangenomes of soil and plant-associated prokaryotes.</title>
        <authorList>
            <person name="Whitman W."/>
        </authorList>
    </citation>
    <scope>NUCLEOTIDE SEQUENCE [LARGE SCALE GENOMIC DNA]</scope>
    <source>
        <strain evidence="5 6">SCZa-39</strain>
    </source>
</reference>
<organism evidence="5 6">
    <name type="scientific">Paraburkholderia unamae</name>
    <dbReference type="NCBI Taxonomy" id="219649"/>
    <lineage>
        <taxon>Bacteria</taxon>
        <taxon>Pseudomonadati</taxon>
        <taxon>Pseudomonadota</taxon>
        <taxon>Betaproteobacteria</taxon>
        <taxon>Burkholderiales</taxon>
        <taxon>Burkholderiaceae</taxon>
        <taxon>Paraburkholderia</taxon>
    </lineage>
</organism>
<protein>
    <submittedName>
        <fullName evidence="5">AraC family transcriptional regulator</fullName>
    </submittedName>
</protein>
<keyword evidence="6" id="KW-1185">Reference proteome</keyword>
<dbReference type="RefSeq" id="WP_116610153.1">
    <property type="nucleotide sequence ID" value="NZ_QEOB01000003.1"/>
</dbReference>
<evidence type="ECO:0000313" key="5">
    <source>
        <dbReference type="EMBL" id="PVX85623.1"/>
    </source>
</evidence>
<gene>
    <name evidence="5" type="ORF">C7402_103200</name>
</gene>
<dbReference type="EMBL" id="QEOB01000003">
    <property type="protein sequence ID" value="PVX85623.1"/>
    <property type="molecule type" value="Genomic_DNA"/>
</dbReference>
<dbReference type="Pfam" id="PF14525">
    <property type="entry name" value="AraC_binding_2"/>
    <property type="match status" value="1"/>
</dbReference>
<dbReference type="Pfam" id="PF12833">
    <property type="entry name" value="HTH_18"/>
    <property type="match status" value="1"/>
</dbReference>
<dbReference type="Gene3D" id="1.10.10.60">
    <property type="entry name" value="Homeodomain-like"/>
    <property type="match status" value="1"/>
</dbReference>
<evidence type="ECO:0000313" key="6">
    <source>
        <dbReference type="Proteomes" id="UP000245712"/>
    </source>
</evidence>
<dbReference type="InterPro" id="IPR018060">
    <property type="entry name" value="HTH_AraC"/>
</dbReference>
<keyword evidence="3" id="KW-0804">Transcription</keyword>
<dbReference type="InterPro" id="IPR009057">
    <property type="entry name" value="Homeodomain-like_sf"/>
</dbReference>
<dbReference type="Proteomes" id="UP000245712">
    <property type="component" value="Unassembled WGS sequence"/>
</dbReference>
<evidence type="ECO:0000259" key="4">
    <source>
        <dbReference type="PROSITE" id="PS01124"/>
    </source>
</evidence>